<evidence type="ECO:0000256" key="3">
    <source>
        <dbReference type="ARBA" id="ARBA00022989"/>
    </source>
</evidence>
<keyword evidence="4 5" id="KW-0472">Membrane</keyword>
<feature type="transmembrane region" description="Helical" evidence="5">
    <location>
        <begin position="50"/>
        <end position="70"/>
    </location>
</feature>
<dbReference type="RefSeq" id="WP_194290898.1">
    <property type="nucleotide sequence ID" value="NZ_WEGI01000007.1"/>
</dbReference>
<feature type="domain" description="DUF202" evidence="6">
    <location>
        <begin position="13"/>
        <end position="76"/>
    </location>
</feature>
<reference evidence="7 8" key="1">
    <citation type="submission" date="2019-10" db="EMBL/GenBank/DDBJ databases">
        <title>Nocardia macrotermitis sp. nov. and Nocardia aurantia sp. nov., isolated from the gut of fungus growing-termite Macrotermes natalensis.</title>
        <authorList>
            <person name="Benndorf R."/>
            <person name="Schwitalla J."/>
            <person name="Martin K."/>
            <person name="De Beer W."/>
            <person name="Kaster A.-K."/>
            <person name="Vollmers J."/>
            <person name="Poulsen M."/>
            <person name="Beemelmanns C."/>
        </authorList>
    </citation>
    <scope>NUCLEOTIDE SEQUENCE [LARGE SCALE GENOMIC DNA]</scope>
    <source>
        <strain evidence="7 8">RB56</strain>
    </source>
</reference>
<dbReference type="AlphaFoldDB" id="A0A7K0DQK8"/>
<dbReference type="GO" id="GO:0012505">
    <property type="term" value="C:endomembrane system"/>
    <property type="evidence" value="ECO:0007669"/>
    <property type="project" value="UniProtKB-SubCell"/>
</dbReference>
<name>A0A7K0DQK8_9NOCA</name>
<evidence type="ECO:0000256" key="2">
    <source>
        <dbReference type="ARBA" id="ARBA00022692"/>
    </source>
</evidence>
<keyword evidence="3 5" id="KW-1133">Transmembrane helix</keyword>
<keyword evidence="8" id="KW-1185">Reference proteome</keyword>
<dbReference type="InterPro" id="IPR003807">
    <property type="entry name" value="DUF202"/>
</dbReference>
<comment type="subcellular location">
    <subcellularLocation>
        <location evidence="1">Endomembrane system</location>
        <topology evidence="1">Multi-pass membrane protein</topology>
    </subcellularLocation>
</comment>
<evidence type="ECO:0000256" key="4">
    <source>
        <dbReference type="ARBA" id="ARBA00023136"/>
    </source>
</evidence>
<accession>A0A7K0DQK8</accession>
<evidence type="ECO:0000313" key="8">
    <source>
        <dbReference type="Proteomes" id="UP000431401"/>
    </source>
</evidence>
<evidence type="ECO:0000313" key="7">
    <source>
        <dbReference type="EMBL" id="MQY28053.1"/>
    </source>
</evidence>
<evidence type="ECO:0000256" key="5">
    <source>
        <dbReference type="SAM" id="Phobius"/>
    </source>
</evidence>
<proteinExistence type="predicted"/>
<dbReference type="Pfam" id="PF02656">
    <property type="entry name" value="DUF202"/>
    <property type="match status" value="1"/>
</dbReference>
<keyword evidence="2 5" id="KW-0812">Transmembrane</keyword>
<protein>
    <recommendedName>
        <fullName evidence="6">DUF202 domain-containing protein</fullName>
    </recommendedName>
</protein>
<evidence type="ECO:0000256" key="1">
    <source>
        <dbReference type="ARBA" id="ARBA00004127"/>
    </source>
</evidence>
<feature type="transmembrane region" description="Helical" evidence="5">
    <location>
        <begin position="91"/>
        <end position="113"/>
    </location>
</feature>
<organism evidence="7 8">
    <name type="scientific">Nocardia aurantia</name>
    <dbReference type="NCBI Taxonomy" id="2585199"/>
    <lineage>
        <taxon>Bacteria</taxon>
        <taxon>Bacillati</taxon>
        <taxon>Actinomycetota</taxon>
        <taxon>Actinomycetes</taxon>
        <taxon>Mycobacteriales</taxon>
        <taxon>Nocardiaceae</taxon>
        <taxon>Nocardia</taxon>
    </lineage>
</organism>
<dbReference type="EMBL" id="WEGI01000007">
    <property type="protein sequence ID" value="MQY28053.1"/>
    <property type="molecule type" value="Genomic_DNA"/>
</dbReference>
<dbReference type="Proteomes" id="UP000431401">
    <property type="component" value="Unassembled WGS sequence"/>
</dbReference>
<gene>
    <name evidence="7" type="ORF">NRB56_36360</name>
</gene>
<sequence>MTAGSTAAADAADPGLQAERTVLAWRRTAVAVMANAVLLLHTALDSGWRPATLVPLAAVGALVVAAGVCVRRGRTLSSNPDGGPHDTHANLIVTIAVAGVACTFVGLAGYSWFE</sequence>
<evidence type="ECO:0000259" key="6">
    <source>
        <dbReference type="Pfam" id="PF02656"/>
    </source>
</evidence>
<comment type="caution">
    <text evidence="7">The sequence shown here is derived from an EMBL/GenBank/DDBJ whole genome shotgun (WGS) entry which is preliminary data.</text>
</comment>